<name>A0ACC2M3H3_PERAE</name>
<sequence>MIFQASESSLEPLESKEETHHLEVEMFPEVPMEHVGVLSPNLRKRTRRHPSTKAIFAMGFMAVVGLLSVSYTINRHGHLVPTALLRQPPLSFGFFLAIIMIIFYCAAIGMIVQEVFPLVFRVLNLIAFVLLVLGVTVLLWSLIPNNFCWVPWLLFSCTVMAALGVMIHERFARVPSSVKMIKEYVHAGIVFMRRRREDRTWF</sequence>
<organism evidence="1 2">
    <name type="scientific">Persea americana</name>
    <name type="common">Avocado</name>
    <dbReference type="NCBI Taxonomy" id="3435"/>
    <lineage>
        <taxon>Eukaryota</taxon>
        <taxon>Viridiplantae</taxon>
        <taxon>Streptophyta</taxon>
        <taxon>Embryophyta</taxon>
        <taxon>Tracheophyta</taxon>
        <taxon>Spermatophyta</taxon>
        <taxon>Magnoliopsida</taxon>
        <taxon>Magnoliidae</taxon>
        <taxon>Laurales</taxon>
        <taxon>Lauraceae</taxon>
        <taxon>Persea</taxon>
    </lineage>
</organism>
<reference evidence="1 2" key="1">
    <citation type="journal article" date="2022" name="Hortic Res">
        <title>A haplotype resolved chromosomal level avocado genome allows analysis of novel avocado genes.</title>
        <authorList>
            <person name="Nath O."/>
            <person name="Fletcher S.J."/>
            <person name="Hayward A."/>
            <person name="Shaw L.M."/>
            <person name="Masouleh A.K."/>
            <person name="Furtado A."/>
            <person name="Henry R.J."/>
            <person name="Mitter N."/>
        </authorList>
    </citation>
    <scope>NUCLEOTIDE SEQUENCE [LARGE SCALE GENOMIC DNA]</scope>
    <source>
        <strain evidence="2">cv. Hass</strain>
    </source>
</reference>
<keyword evidence="2" id="KW-1185">Reference proteome</keyword>
<comment type="caution">
    <text evidence="1">The sequence shown here is derived from an EMBL/GenBank/DDBJ whole genome shotgun (WGS) entry which is preliminary data.</text>
</comment>
<evidence type="ECO:0000313" key="2">
    <source>
        <dbReference type="Proteomes" id="UP001234297"/>
    </source>
</evidence>
<dbReference type="EMBL" id="CM056813">
    <property type="protein sequence ID" value="KAJ8640210.1"/>
    <property type="molecule type" value="Genomic_DNA"/>
</dbReference>
<gene>
    <name evidence="1" type="ORF">MRB53_016904</name>
</gene>
<dbReference type="Proteomes" id="UP001234297">
    <property type="component" value="Chromosome 5"/>
</dbReference>
<proteinExistence type="predicted"/>
<accession>A0ACC2M3H3</accession>
<evidence type="ECO:0000313" key="1">
    <source>
        <dbReference type="EMBL" id="KAJ8640210.1"/>
    </source>
</evidence>
<protein>
    <submittedName>
        <fullName evidence="1">Uncharacterized protein</fullName>
    </submittedName>
</protein>